<dbReference type="Gene3D" id="3.30.565.10">
    <property type="entry name" value="Histidine kinase-like ATPase, C-terminal domain"/>
    <property type="match status" value="1"/>
</dbReference>
<dbReference type="PRINTS" id="PR00344">
    <property type="entry name" value="BCTRLSENSOR"/>
</dbReference>
<sequence>MMTKRRSVHASLMINYALFSVILGIIGFLVYDGMYDARDAYVNRTLPMVEADRLVREDWKSIPYETVESFGGYIQVLNQHLNVVFARGKGAGEAQTSYSEEELYALFYEGNRSDYHSLAPFQSSGEEYRLLVTIPDGAVKKESRLVKTTADITDAFMGILLRGLLWFAAAFLFSLWLYGRLTARKFTNPLADVSRGLERIAEGGGGERLRYNASKELMQLRHHFNRMADRLEQAESDKRKLEQERMRLMMDISHDLKTPISTIQGYAEVLQLGMEEDPEQRRKYAGRIHAKSKLIASLVNDLFELTKLESADMPFEPQPGDFAELCRTAAADLYDSFERKGIGFDIRIADQPVKLSYQDDLMRRALTNILANALKYNLPGASVWLELEALPDGALLTVGDNGPGISESVRHSVFEPFVRGDRARKSDGGSGLGLSIAKSVVERHGGRIWLDPDAEGTVIRIRLFRESINGPDEPRTKMIHGGGSNRRPADHA</sequence>
<organism evidence="19 20">
    <name type="scientific">Paenibacillus ihbetae</name>
    <dbReference type="NCBI Taxonomy" id="1870820"/>
    <lineage>
        <taxon>Bacteria</taxon>
        <taxon>Bacillati</taxon>
        <taxon>Bacillota</taxon>
        <taxon>Bacilli</taxon>
        <taxon>Bacillales</taxon>
        <taxon>Paenibacillaceae</taxon>
        <taxon>Paenibacillus</taxon>
    </lineage>
</organism>
<dbReference type="GO" id="GO:0016301">
    <property type="term" value="F:kinase activity"/>
    <property type="evidence" value="ECO:0007669"/>
    <property type="project" value="UniProtKB-KW"/>
</dbReference>
<evidence type="ECO:0000256" key="13">
    <source>
        <dbReference type="ARBA" id="ARBA00023136"/>
    </source>
</evidence>
<keyword evidence="8" id="KW-0547">Nucleotide-binding</keyword>
<gene>
    <name evidence="19" type="ORF">BBD40_22370</name>
</gene>
<feature type="transmembrane region" description="Helical" evidence="16">
    <location>
        <begin position="12"/>
        <end position="31"/>
    </location>
</feature>
<keyword evidence="12" id="KW-0902">Two-component regulatory system</keyword>
<comment type="catalytic activity">
    <reaction evidence="1">
        <text>ATP + protein L-histidine = ADP + protein N-phospho-L-histidine.</text>
        <dbReference type="EC" id="2.7.13.3"/>
    </reaction>
</comment>
<dbReference type="InterPro" id="IPR003660">
    <property type="entry name" value="HAMP_dom"/>
</dbReference>
<reference evidence="19 20" key="1">
    <citation type="submission" date="2016-12" db="EMBL/GenBank/DDBJ databases">
        <title>Genome sequencing and description of Paenibacillus sp. nov. from high altitude lake in the Indian Trans- Himalayas.</title>
        <authorList>
            <person name="Kiran S."/>
            <person name="Swarnkar M.K."/>
            <person name="Rana A."/>
            <person name="Tewari R."/>
            <person name="Gulati A."/>
        </authorList>
    </citation>
    <scope>NUCLEOTIDE SEQUENCE [LARGE SCALE GENOMIC DNA]</scope>
    <source>
        <strain evidence="19 20">IHBB 9951</strain>
    </source>
</reference>
<dbReference type="CDD" id="cd06225">
    <property type="entry name" value="HAMP"/>
    <property type="match status" value="1"/>
</dbReference>
<dbReference type="InterPro" id="IPR003594">
    <property type="entry name" value="HATPase_dom"/>
</dbReference>
<keyword evidence="11 16" id="KW-1133">Transmembrane helix</keyword>
<evidence type="ECO:0000256" key="12">
    <source>
        <dbReference type="ARBA" id="ARBA00023012"/>
    </source>
</evidence>
<comment type="subcellular location">
    <subcellularLocation>
        <location evidence="2">Cell membrane</location>
        <topology evidence="2">Multi-pass membrane protein</topology>
    </subcellularLocation>
</comment>
<dbReference type="SUPFAM" id="SSF47384">
    <property type="entry name" value="Homodimeric domain of signal transducing histidine kinase"/>
    <property type="match status" value="1"/>
</dbReference>
<name>A0ABX3JQY6_9BACL</name>
<proteinExistence type="predicted"/>
<evidence type="ECO:0000256" key="14">
    <source>
        <dbReference type="SAM" id="Coils"/>
    </source>
</evidence>
<evidence type="ECO:0000256" key="6">
    <source>
        <dbReference type="ARBA" id="ARBA00022679"/>
    </source>
</evidence>
<dbReference type="InterPro" id="IPR005467">
    <property type="entry name" value="His_kinase_dom"/>
</dbReference>
<feature type="transmembrane region" description="Helical" evidence="16">
    <location>
        <begin position="155"/>
        <end position="178"/>
    </location>
</feature>
<keyword evidence="10" id="KW-0067">ATP-binding</keyword>
<dbReference type="PANTHER" id="PTHR45528:SF1">
    <property type="entry name" value="SENSOR HISTIDINE KINASE CPXA"/>
    <property type="match status" value="1"/>
</dbReference>
<evidence type="ECO:0000256" key="1">
    <source>
        <dbReference type="ARBA" id="ARBA00000085"/>
    </source>
</evidence>
<evidence type="ECO:0000256" key="10">
    <source>
        <dbReference type="ARBA" id="ARBA00022840"/>
    </source>
</evidence>
<feature type="domain" description="HAMP" evidence="18">
    <location>
        <begin position="184"/>
        <end position="236"/>
    </location>
</feature>
<feature type="domain" description="Histidine kinase" evidence="17">
    <location>
        <begin position="251"/>
        <end position="467"/>
    </location>
</feature>
<evidence type="ECO:0000256" key="5">
    <source>
        <dbReference type="ARBA" id="ARBA00022553"/>
    </source>
</evidence>
<dbReference type="EC" id="2.7.13.3" evidence="3"/>
<keyword evidence="9 19" id="KW-0418">Kinase</keyword>
<evidence type="ECO:0000256" key="2">
    <source>
        <dbReference type="ARBA" id="ARBA00004651"/>
    </source>
</evidence>
<feature type="coiled-coil region" evidence="14">
    <location>
        <begin position="217"/>
        <end position="251"/>
    </location>
</feature>
<dbReference type="InterPro" id="IPR036890">
    <property type="entry name" value="HATPase_C_sf"/>
</dbReference>
<dbReference type="SMART" id="SM00304">
    <property type="entry name" value="HAMP"/>
    <property type="match status" value="1"/>
</dbReference>
<evidence type="ECO:0000313" key="20">
    <source>
        <dbReference type="Proteomes" id="UP000189059"/>
    </source>
</evidence>
<dbReference type="Pfam" id="PF02518">
    <property type="entry name" value="HATPase_c"/>
    <property type="match status" value="1"/>
</dbReference>
<keyword evidence="14" id="KW-0175">Coiled coil</keyword>
<evidence type="ECO:0000259" key="17">
    <source>
        <dbReference type="PROSITE" id="PS50109"/>
    </source>
</evidence>
<protein>
    <recommendedName>
        <fullName evidence="3">histidine kinase</fullName>
        <ecNumber evidence="3">2.7.13.3</ecNumber>
    </recommendedName>
</protein>
<evidence type="ECO:0000256" key="8">
    <source>
        <dbReference type="ARBA" id="ARBA00022741"/>
    </source>
</evidence>
<dbReference type="Gene3D" id="6.10.340.10">
    <property type="match status" value="1"/>
</dbReference>
<dbReference type="SUPFAM" id="SSF158472">
    <property type="entry name" value="HAMP domain-like"/>
    <property type="match status" value="1"/>
</dbReference>
<dbReference type="InterPro" id="IPR036097">
    <property type="entry name" value="HisK_dim/P_sf"/>
</dbReference>
<feature type="region of interest" description="Disordered" evidence="15">
    <location>
        <begin position="471"/>
        <end position="492"/>
    </location>
</feature>
<evidence type="ECO:0000256" key="7">
    <source>
        <dbReference type="ARBA" id="ARBA00022692"/>
    </source>
</evidence>
<evidence type="ECO:0000259" key="18">
    <source>
        <dbReference type="PROSITE" id="PS50885"/>
    </source>
</evidence>
<dbReference type="Proteomes" id="UP000189059">
    <property type="component" value="Unassembled WGS sequence"/>
</dbReference>
<evidence type="ECO:0000256" key="9">
    <source>
        <dbReference type="ARBA" id="ARBA00022777"/>
    </source>
</evidence>
<dbReference type="CDD" id="cd00082">
    <property type="entry name" value="HisKA"/>
    <property type="match status" value="1"/>
</dbReference>
<comment type="caution">
    <text evidence="19">The sequence shown here is derived from an EMBL/GenBank/DDBJ whole genome shotgun (WGS) entry which is preliminary data.</text>
</comment>
<evidence type="ECO:0000256" key="4">
    <source>
        <dbReference type="ARBA" id="ARBA00022475"/>
    </source>
</evidence>
<keyword evidence="5" id="KW-0597">Phosphoprotein</keyword>
<keyword evidence="7 16" id="KW-0812">Transmembrane</keyword>
<dbReference type="CDD" id="cd00075">
    <property type="entry name" value="HATPase"/>
    <property type="match status" value="1"/>
</dbReference>
<dbReference type="InterPro" id="IPR050398">
    <property type="entry name" value="HssS/ArlS-like"/>
</dbReference>
<keyword evidence="4" id="KW-1003">Cell membrane</keyword>
<dbReference type="InterPro" id="IPR004358">
    <property type="entry name" value="Sig_transdc_His_kin-like_C"/>
</dbReference>
<dbReference type="SUPFAM" id="SSF55874">
    <property type="entry name" value="ATPase domain of HSP90 chaperone/DNA topoisomerase II/histidine kinase"/>
    <property type="match status" value="1"/>
</dbReference>
<evidence type="ECO:0000256" key="15">
    <source>
        <dbReference type="SAM" id="MobiDB-lite"/>
    </source>
</evidence>
<dbReference type="EMBL" id="MRVI01000002">
    <property type="protein sequence ID" value="OOC58458.1"/>
    <property type="molecule type" value="Genomic_DNA"/>
</dbReference>
<keyword evidence="20" id="KW-1185">Reference proteome</keyword>
<dbReference type="Pfam" id="PF00672">
    <property type="entry name" value="HAMP"/>
    <property type="match status" value="1"/>
</dbReference>
<dbReference type="PANTHER" id="PTHR45528">
    <property type="entry name" value="SENSOR HISTIDINE KINASE CPXA"/>
    <property type="match status" value="1"/>
</dbReference>
<dbReference type="PROSITE" id="PS50109">
    <property type="entry name" value="HIS_KIN"/>
    <property type="match status" value="1"/>
</dbReference>
<dbReference type="InterPro" id="IPR003661">
    <property type="entry name" value="HisK_dim/P_dom"/>
</dbReference>
<evidence type="ECO:0000256" key="11">
    <source>
        <dbReference type="ARBA" id="ARBA00022989"/>
    </source>
</evidence>
<dbReference type="Gene3D" id="1.10.287.130">
    <property type="match status" value="1"/>
</dbReference>
<dbReference type="PROSITE" id="PS50885">
    <property type="entry name" value="HAMP"/>
    <property type="match status" value="1"/>
</dbReference>
<evidence type="ECO:0000256" key="16">
    <source>
        <dbReference type="SAM" id="Phobius"/>
    </source>
</evidence>
<dbReference type="Pfam" id="PF00512">
    <property type="entry name" value="HisKA"/>
    <property type="match status" value="1"/>
</dbReference>
<keyword evidence="6" id="KW-0808">Transferase</keyword>
<dbReference type="SMART" id="SM00388">
    <property type="entry name" value="HisKA"/>
    <property type="match status" value="1"/>
</dbReference>
<evidence type="ECO:0000256" key="3">
    <source>
        <dbReference type="ARBA" id="ARBA00012438"/>
    </source>
</evidence>
<dbReference type="SMART" id="SM00387">
    <property type="entry name" value="HATPase_c"/>
    <property type="match status" value="1"/>
</dbReference>
<keyword evidence="13 16" id="KW-0472">Membrane</keyword>
<evidence type="ECO:0000313" key="19">
    <source>
        <dbReference type="EMBL" id="OOC58458.1"/>
    </source>
</evidence>
<dbReference type="RefSeq" id="WP_077569372.1">
    <property type="nucleotide sequence ID" value="NZ_MRVI01000002.1"/>
</dbReference>
<accession>A0ABX3JQY6</accession>